<proteinExistence type="predicted"/>
<gene>
    <name evidence="1" type="ORF">SLS60_003261</name>
</gene>
<protein>
    <submittedName>
        <fullName evidence="1">Uncharacterized protein</fullName>
    </submittedName>
</protein>
<evidence type="ECO:0000313" key="2">
    <source>
        <dbReference type="Proteomes" id="UP001521785"/>
    </source>
</evidence>
<sequence length="369" mass="41798">MQAEAMTVIVRQEVSTAPSEHSIWTSVRDETTFRQAAVDLALTTGECPWDADIGLPPLPEAPHINDYIHVPQPQPERQENYILSEEIEHRLANDFALIAASREAVFSVTAACIEERADASGHLAGLKLWLAANEGVSEELKDSLTDIWACLSDYTSEADTLDKLFTKIVRLNRLRIYQRIRKAVGHPPIFREKGRTRTNPDDKLFRAFSRMLKSHTKGSSQRLTKRGHEFVRRGLALNVKLLDLLERLSVEEIEHSSDNVLRQLEDISRECFNVTTEGGKLSFKHLLVESGLDARIWLKSKYVGEVDKIGVYWRIARSLFRIHGHISRGRPQTLPSVTLEIEGVRPYVSVTKEPSIQGLQWSGCERTIV</sequence>
<evidence type="ECO:0000313" key="1">
    <source>
        <dbReference type="EMBL" id="KAL1608321.1"/>
    </source>
</evidence>
<name>A0ABR3RV65_9PLEO</name>
<comment type="caution">
    <text evidence="1">The sequence shown here is derived from an EMBL/GenBank/DDBJ whole genome shotgun (WGS) entry which is preliminary data.</text>
</comment>
<dbReference type="Proteomes" id="UP001521785">
    <property type="component" value="Unassembled WGS sequence"/>
</dbReference>
<keyword evidence="2" id="KW-1185">Reference proteome</keyword>
<dbReference type="EMBL" id="JAKJXO020000003">
    <property type="protein sequence ID" value="KAL1608321.1"/>
    <property type="molecule type" value="Genomic_DNA"/>
</dbReference>
<reference evidence="1 2" key="1">
    <citation type="submission" date="2024-02" db="EMBL/GenBank/DDBJ databases">
        <title>De novo assembly and annotation of 12 fungi associated with fruit tree decline syndrome in Ontario, Canada.</title>
        <authorList>
            <person name="Sulman M."/>
            <person name="Ellouze W."/>
            <person name="Ilyukhin E."/>
        </authorList>
    </citation>
    <scope>NUCLEOTIDE SEQUENCE [LARGE SCALE GENOMIC DNA]</scope>
    <source>
        <strain evidence="1 2">M42-189</strain>
    </source>
</reference>
<accession>A0ABR3RV65</accession>
<organism evidence="1 2">
    <name type="scientific">Paraconiothyrium brasiliense</name>
    <dbReference type="NCBI Taxonomy" id="300254"/>
    <lineage>
        <taxon>Eukaryota</taxon>
        <taxon>Fungi</taxon>
        <taxon>Dikarya</taxon>
        <taxon>Ascomycota</taxon>
        <taxon>Pezizomycotina</taxon>
        <taxon>Dothideomycetes</taxon>
        <taxon>Pleosporomycetidae</taxon>
        <taxon>Pleosporales</taxon>
        <taxon>Massarineae</taxon>
        <taxon>Didymosphaeriaceae</taxon>
        <taxon>Paraconiothyrium</taxon>
    </lineage>
</organism>